<keyword evidence="3" id="KW-1185">Reference proteome</keyword>
<sequence length="56" mass="6219">MTMHDPRELNAIPVAPAVGEYLDDAAPEPEADPREVRHTVPPVDEDGNEIPDDEER</sequence>
<name>A0ABN2LN37_9ACTN</name>
<evidence type="ECO:0000256" key="1">
    <source>
        <dbReference type="SAM" id="MobiDB-lite"/>
    </source>
</evidence>
<feature type="compositionally biased region" description="Acidic residues" evidence="1">
    <location>
        <begin position="21"/>
        <end position="30"/>
    </location>
</feature>
<protein>
    <submittedName>
        <fullName evidence="2">Uncharacterized protein</fullName>
    </submittedName>
</protein>
<evidence type="ECO:0000313" key="3">
    <source>
        <dbReference type="Proteomes" id="UP001500218"/>
    </source>
</evidence>
<proteinExistence type="predicted"/>
<evidence type="ECO:0000313" key="2">
    <source>
        <dbReference type="EMBL" id="GAA1794044.1"/>
    </source>
</evidence>
<accession>A0ABN2LN37</accession>
<gene>
    <name evidence="2" type="ORF">GCM10009682_14840</name>
</gene>
<organism evidence="2 3">
    <name type="scientific">Luedemannella flava</name>
    <dbReference type="NCBI Taxonomy" id="349316"/>
    <lineage>
        <taxon>Bacteria</taxon>
        <taxon>Bacillati</taxon>
        <taxon>Actinomycetota</taxon>
        <taxon>Actinomycetes</taxon>
        <taxon>Micromonosporales</taxon>
        <taxon>Micromonosporaceae</taxon>
        <taxon>Luedemannella</taxon>
    </lineage>
</organism>
<dbReference type="EMBL" id="BAAALT010000035">
    <property type="protein sequence ID" value="GAA1794044.1"/>
    <property type="molecule type" value="Genomic_DNA"/>
</dbReference>
<feature type="region of interest" description="Disordered" evidence="1">
    <location>
        <begin position="1"/>
        <end position="56"/>
    </location>
</feature>
<feature type="compositionally biased region" description="Acidic residues" evidence="1">
    <location>
        <begin position="43"/>
        <end position="56"/>
    </location>
</feature>
<dbReference type="RefSeq" id="WP_344127684.1">
    <property type="nucleotide sequence ID" value="NZ_BAAALT010000035.1"/>
</dbReference>
<reference evidence="2 3" key="1">
    <citation type="journal article" date="2019" name="Int. J. Syst. Evol. Microbiol.">
        <title>The Global Catalogue of Microorganisms (GCM) 10K type strain sequencing project: providing services to taxonomists for standard genome sequencing and annotation.</title>
        <authorList>
            <consortium name="The Broad Institute Genomics Platform"/>
            <consortium name="The Broad Institute Genome Sequencing Center for Infectious Disease"/>
            <person name="Wu L."/>
            <person name="Ma J."/>
        </authorList>
    </citation>
    <scope>NUCLEOTIDE SEQUENCE [LARGE SCALE GENOMIC DNA]</scope>
    <source>
        <strain evidence="2 3">JCM 13250</strain>
    </source>
</reference>
<dbReference type="Proteomes" id="UP001500218">
    <property type="component" value="Unassembled WGS sequence"/>
</dbReference>
<comment type="caution">
    <text evidence="2">The sequence shown here is derived from an EMBL/GenBank/DDBJ whole genome shotgun (WGS) entry which is preliminary data.</text>
</comment>